<feature type="transmembrane region" description="Helical" evidence="1">
    <location>
        <begin position="127"/>
        <end position="150"/>
    </location>
</feature>
<evidence type="ECO:0000313" key="3">
    <source>
        <dbReference type="Proteomes" id="UP000430120"/>
    </source>
</evidence>
<feature type="transmembrane region" description="Helical" evidence="1">
    <location>
        <begin position="174"/>
        <end position="195"/>
    </location>
</feature>
<proteinExistence type="predicted"/>
<keyword evidence="1" id="KW-1133">Transmembrane helix</keyword>
<keyword evidence="3" id="KW-1185">Reference proteome</keyword>
<keyword evidence="1" id="KW-0812">Transmembrane</keyword>
<evidence type="ECO:0000256" key="1">
    <source>
        <dbReference type="SAM" id="Phobius"/>
    </source>
</evidence>
<dbReference type="AlphaFoldDB" id="A0A643F3W7"/>
<accession>A0A643F3W7</accession>
<feature type="transmembrane region" description="Helical" evidence="1">
    <location>
        <begin position="243"/>
        <end position="262"/>
    </location>
</feature>
<dbReference type="Proteomes" id="UP000430120">
    <property type="component" value="Unassembled WGS sequence"/>
</dbReference>
<gene>
    <name evidence="2" type="ORF">F7Q92_20675</name>
</gene>
<feature type="transmembrane region" description="Helical" evidence="1">
    <location>
        <begin position="207"/>
        <end position="231"/>
    </location>
</feature>
<evidence type="ECO:0000313" key="2">
    <source>
        <dbReference type="EMBL" id="KAB0572876.1"/>
    </source>
</evidence>
<dbReference type="EMBL" id="VZPB01000092">
    <property type="protein sequence ID" value="KAB0572876.1"/>
    <property type="molecule type" value="Genomic_DNA"/>
</dbReference>
<sequence>MRERLEAALVAGGAAIEAATRQAAPPAPAVLASARARLADARVAGRQGRFYLAWDLVQQAERLLSPWLPEAQQQQRFRCLQVEALDKLGGWRRQAAEAVAQAGFSAEGLVTLLELVHQDSQNRQHKLALLQAQCATVLGLLAVALGLILAEAARGGYGWVWNEGLFGSEDLPRVLWSCLLVGLFGSLVSMCFRLADTPQDHKIPQLRSSFVVLTLRAVVGASAAVPLVFLVHSGLVQLGPAKVLVGASFLAGFSERWFVAMLDKAAR</sequence>
<comment type="caution">
    <text evidence="2">The sequence shown here is derived from an EMBL/GenBank/DDBJ whole genome shotgun (WGS) entry which is preliminary data.</text>
</comment>
<organism evidence="2 3">
    <name type="scientific">Ideonella dechloratans</name>
    <dbReference type="NCBI Taxonomy" id="36863"/>
    <lineage>
        <taxon>Bacteria</taxon>
        <taxon>Pseudomonadati</taxon>
        <taxon>Pseudomonadota</taxon>
        <taxon>Betaproteobacteria</taxon>
        <taxon>Burkholderiales</taxon>
        <taxon>Sphaerotilaceae</taxon>
        <taxon>Ideonella</taxon>
    </lineage>
</organism>
<protein>
    <submittedName>
        <fullName evidence="2">Uncharacterized protein</fullName>
    </submittedName>
</protein>
<reference evidence="2 3" key="1">
    <citation type="submission" date="2019-09" db="EMBL/GenBank/DDBJ databases">
        <title>Draft genome sequences of 48 bacterial type strains from the CCUG.</title>
        <authorList>
            <person name="Tunovic T."/>
            <person name="Pineiro-Iglesias B."/>
            <person name="Unosson C."/>
            <person name="Inganas E."/>
            <person name="Ohlen M."/>
            <person name="Cardew S."/>
            <person name="Jensie-Markopoulos S."/>
            <person name="Salva-Serra F."/>
            <person name="Jaen-Luchoro D."/>
            <person name="Karlsson R."/>
            <person name="Svensson-Stadler L."/>
            <person name="Chun J."/>
            <person name="Moore E."/>
        </authorList>
    </citation>
    <scope>NUCLEOTIDE SEQUENCE [LARGE SCALE GENOMIC DNA]</scope>
    <source>
        <strain evidence="2 3">CCUG 30977</strain>
    </source>
</reference>
<keyword evidence="1" id="KW-0472">Membrane</keyword>
<name>A0A643F3W7_IDEDE</name>